<name>A0A2T5G7T2_9BACL</name>
<evidence type="ECO:0000256" key="1">
    <source>
        <dbReference type="SAM" id="MobiDB-lite"/>
    </source>
</evidence>
<dbReference type="Proteomes" id="UP000244016">
    <property type="component" value="Unassembled WGS sequence"/>
</dbReference>
<accession>A0A2T5G7T2</accession>
<comment type="caution">
    <text evidence="2">The sequence shown here is derived from an EMBL/GenBank/DDBJ whole genome shotgun (WGS) entry which is preliminary data.</text>
</comment>
<organism evidence="2 3">
    <name type="scientific">Brockia lithotrophica</name>
    <dbReference type="NCBI Taxonomy" id="933949"/>
    <lineage>
        <taxon>Bacteria</taxon>
        <taxon>Bacillati</taxon>
        <taxon>Bacillota</taxon>
        <taxon>Bacilli</taxon>
        <taxon>Bacillales</taxon>
        <taxon>Bacillales Family X. Incertae Sedis</taxon>
        <taxon>Brockia</taxon>
    </lineage>
</organism>
<reference evidence="2 3" key="1">
    <citation type="submission" date="2017-08" db="EMBL/GenBank/DDBJ databases">
        <title>Burning lignite coal seam in the remote Altai Mountains harbors a hydrogen-driven thermophilic microbial community.</title>
        <authorList>
            <person name="Kadnikov V.V."/>
            <person name="Mardanov A.V."/>
            <person name="Ivasenko D."/>
            <person name="Beletsky A.V."/>
            <person name="Karnachuk O.V."/>
            <person name="Ravin N.V."/>
        </authorList>
    </citation>
    <scope>NUCLEOTIDE SEQUENCE [LARGE SCALE GENOMIC DNA]</scope>
    <source>
        <strain evidence="2">AL31</strain>
    </source>
</reference>
<feature type="compositionally biased region" description="Basic and acidic residues" evidence="1">
    <location>
        <begin position="114"/>
        <end position="128"/>
    </location>
</feature>
<protein>
    <submittedName>
        <fullName evidence="2">Uncharacterized protein</fullName>
    </submittedName>
</protein>
<sequence length="145" mass="15830">MYVRISRTGAASISRKAVEAIGNPDYVVVLVDRERGLFGIRRAEPQEHGARPARRVGTGYTRTIRFTDLLRVAGATKKMGAVKLKLEDGILVGSLSDLAALDPAGDPKPRKRKEKENELVVIPGKRDTSSTPKGDFDSDPENTPF</sequence>
<gene>
    <name evidence="2" type="ORF">BLITH_1185</name>
</gene>
<evidence type="ECO:0000313" key="3">
    <source>
        <dbReference type="Proteomes" id="UP000244016"/>
    </source>
</evidence>
<proteinExistence type="predicted"/>
<evidence type="ECO:0000313" key="2">
    <source>
        <dbReference type="EMBL" id="PTQ52218.1"/>
    </source>
</evidence>
<dbReference type="EMBL" id="PEBW01000003">
    <property type="protein sequence ID" value="PTQ52218.1"/>
    <property type="molecule type" value="Genomic_DNA"/>
</dbReference>
<dbReference type="AlphaFoldDB" id="A0A2T5G7T2"/>
<feature type="region of interest" description="Disordered" evidence="1">
    <location>
        <begin position="99"/>
        <end position="145"/>
    </location>
</feature>